<reference evidence="1" key="2">
    <citation type="submission" date="2023-01" db="EMBL/GenBank/DDBJ databases">
        <authorList>
            <person name="Petersen C."/>
        </authorList>
    </citation>
    <scope>NUCLEOTIDE SEQUENCE</scope>
    <source>
        <strain evidence="1">IBT 15450</strain>
    </source>
</reference>
<sequence length="113" mass="12861">MGKVPKREDLQSRQSVGAKCPFSKRHEILGLYLQWLQKTQELPAPGVQLAQQQNGQLKLVGYHGAELDIDHLCHVKACIAVEMQQYRWTPGGRRYWLSPAKTSDVFEPIQFAS</sequence>
<proteinExistence type="predicted"/>
<protein>
    <submittedName>
        <fullName evidence="1">Uncharacterized protein</fullName>
    </submittedName>
</protein>
<dbReference type="Proteomes" id="UP001219568">
    <property type="component" value="Unassembled WGS sequence"/>
</dbReference>
<evidence type="ECO:0000313" key="1">
    <source>
        <dbReference type="EMBL" id="KAJ6041605.1"/>
    </source>
</evidence>
<keyword evidence="2" id="KW-1185">Reference proteome</keyword>
<accession>A0AAD6IC65</accession>
<name>A0AAD6IC65_PENCN</name>
<organism evidence="1 2">
    <name type="scientific">Penicillium canescens</name>
    <dbReference type="NCBI Taxonomy" id="5083"/>
    <lineage>
        <taxon>Eukaryota</taxon>
        <taxon>Fungi</taxon>
        <taxon>Dikarya</taxon>
        <taxon>Ascomycota</taxon>
        <taxon>Pezizomycotina</taxon>
        <taxon>Eurotiomycetes</taxon>
        <taxon>Eurotiomycetidae</taxon>
        <taxon>Eurotiales</taxon>
        <taxon>Aspergillaceae</taxon>
        <taxon>Penicillium</taxon>
    </lineage>
</organism>
<dbReference type="AlphaFoldDB" id="A0AAD6IC65"/>
<evidence type="ECO:0000313" key="2">
    <source>
        <dbReference type="Proteomes" id="UP001219568"/>
    </source>
</evidence>
<reference evidence="1" key="1">
    <citation type="journal article" date="2023" name="IMA Fungus">
        <title>Comparative genomic study of the Penicillium genus elucidates a diverse pangenome and 15 lateral gene transfer events.</title>
        <authorList>
            <person name="Petersen C."/>
            <person name="Sorensen T."/>
            <person name="Nielsen M.R."/>
            <person name="Sondergaard T.E."/>
            <person name="Sorensen J.L."/>
            <person name="Fitzpatrick D.A."/>
            <person name="Frisvad J.C."/>
            <person name="Nielsen K.L."/>
        </authorList>
    </citation>
    <scope>NUCLEOTIDE SEQUENCE</scope>
    <source>
        <strain evidence="1">IBT 15450</strain>
    </source>
</reference>
<dbReference type="EMBL" id="JAQJZL010000005">
    <property type="protein sequence ID" value="KAJ6041605.1"/>
    <property type="molecule type" value="Genomic_DNA"/>
</dbReference>
<gene>
    <name evidence="1" type="ORF">N7460_006995</name>
</gene>
<comment type="caution">
    <text evidence="1">The sequence shown here is derived from an EMBL/GenBank/DDBJ whole genome shotgun (WGS) entry which is preliminary data.</text>
</comment>